<evidence type="ECO:0000256" key="2">
    <source>
        <dbReference type="ARBA" id="ARBA00004496"/>
    </source>
</evidence>
<dbReference type="SUPFAM" id="SSF48013">
    <property type="entry name" value="NusB-like"/>
    <property type="match status" value="1"/>
</dbReference>
<organism evidence="15 16">
    <name type="scientific">Peptostreptococcus russellii</name>
    <dbReference type="NCBI Taxonomy" id="215200"/>
    <lineage>
        <taxon>Bacteria</taxon>
        <taxon>Bacillati</taxon>
        <taxon>Bacillota</taxon>
        <taxon>Clostridia</taxon>
        <taxon>Peptostreptococcales</taxon>
        <taxon>Peptostreptococcaceae</taxon>
        <taxon>Peptostreptococcus</taxon>
    </lineage>
</organism>
<keyword evidence="6 13" id="KW-0489">Methyltransferase</keyword>
<dbReference type="InterPro" id="IPR049560">
    <property type="entry name" value="MeTrfase_RsmB-F_NOP2_cat"/>
</dbReference>
<dbReference type="Pfam" id="PF22458">
    <property type="entry name" value="RsmF-B_ferredox"/>
    <property type="match status" value="1"/>
</dbReference>
<dbReference type="InterPro" id="IPR035926">
    <property type="entry name" value="NusB-like_sf"/>
</dbReference>
<dbReference type="InterPro" id="IPR004573">
    <property type="entry name" value="rRNA_ssu_MeTfrase_B"/>
</dbReference>
<evidence type="ECO:0000256" key="3">
    <source>
        <dbReference type="ARBA" id="ARBA00012140"/>
    </source>
</evidence>
<dbReference type="STRING" id="215200.SAMN05216454_102129"/>
<evidence type="ECO:0000256" key="11">
    <source>
        <dbReference type="ARBA" id="ARBA00031088"/>
    </source>
</evidence>
<comment type="subcellular location">
    <subcellularLocation>
        <location evidence="2">Cytoplasm</location>
    </subcellularLocation>
</comment>
<feature type="active site" description="Nucleophile" evidence="13">
    <location>
        <position position="386"/>
    </location>
</feature>
<dbReference type="Gene3D" id="3.30.70.1170">
    <property type="entry name" value="Sun protein, domain 3"/>
    <property type="match status" value="1"/>
</dbReference>
<feature type="binding site" evidence="13">
    <location>
        <begin position="265"/>
        <end position="271"/>
    </location>
    <ligand>
        <name>S-adenosyl-L-methionine</name>
        <dbReference type="ChEBI" id="CHEBI:59789"/>
    </ligand>
</feature>
<evidence type="ECO:0000259" key="14">
    <source>
        <dbReference type="PROSITE" id="PS51686"/>
    </source>
</evidence>
<evidence type="ECO:0000256" key="1">
    <source>
        <dbReference type="ARBA" id="ARBA00002724"/>
    </source>
</evidence>
<evidence type="ECO:0000256" key="13">
    <source>
        <dbReference type="PROSITE-ProRule" id="PRU01023"/>
    </source>
</evidence>
<dbReference type="GO" id="GO:0005737">
    <property type="term" value="C:cytoplasm"/>
    <property type="evidence" value="ECO:0007669"/>
    <property type="project" value="UniProtKB-SubCell"/>
</dbReference>
<dbReference type="CDD" id="cd02440">
    <property type="entry name" value="AdoMet_MTases"/>
    <property type="match status" value="1"/>
</dbReference>
<evidence type="ECO:0000256" key="7">
    <source>
        <dbReference type="ARBA" id="ARBA00022679"/>
    </source>
</evidence>
<dbReference type="InterPro" id="IPR006027">
    <property type="entry name" value="NusB_RsmB_TIM44"/>
</dbReference>
<dbReference type="PRINTS" id="PR02008">
    <property type="entry name" value="RCMTFAMILY"/>
</dbReference>
<dbReference type="SUPFAM" id="SSF53335">
    <property type="entry name" value="S-adenosyl-L-methionine-dependent methyltransferases"/>
    <property type="match status" value="1"/>
</dbReference>
<keyword evidence="5" id="KW-0698">rRNA processing</keyword>
<accession>A0A1H8FI92</accession>
<keyword evidence="9 13" id="KW-0694">RNA-binding</keyword>
<dbReference type="Pfam" id="PF01189">
    <property type="entry name" value="Methyltr_RsmB-F"/>
    <property type="match status" value="1"/>
</dbReference>
<dbReference type="InterPro" id="IPR001678">
    <property type="entry name" value="MeTrfase_RsmB-F_NOP2_dom"/>
</dbReference>
<protein>
    <recommendedName>
        <fullName evidence="3">16S rRNA (cytosine(967)-C(5))-methyltransferase</fullName>
        <ecNumber evidence="3">2.1.1.176</ecNumber>
    </recommendedName>
    <alternativeName>
        <fullName evidence="10">16S rRNA m5C967 methyltransferase</fullName>
    </alternativeName>
    <alternativeName>
        <fullName evidence="11">rRNA (cytosine-C(5)-)-methyltransferase RsmB</fullName>
    </alternativeName>
</protein>
<dbReference type="EMBL" id="FODF01000002">
    <property type="protein sequence ID" value="SEN31366.1"/>
    <property type="molecule type" value="Genomic_DNA"/>
</dbReference>
<dbReference type="GO" id="GO:0008649">
    <property type="term" value="F:rRNA methyltransferase activity"/>
    <property type="evidence" value="ECO:0007669"/>
    <property type="project" value="InterPro"/>
</dbReference>
<dbReference type="Gene3D" id="1.10.940.10">
    <property type="entry name" value="NusB-like"/>
    <property type="match status" value="1"/>
</dbReference>
<dbReference type="NCBIfam" id="NF011494">
    <property type="entry name" value="PRK14902.1"/>
    <property type="match status" value="1"/>
</dbReference>
<keyword evidence="8 13" id="KW-0949">S-adenosyl-L-methionine</keyword>
<evidence type="ECO:0000256" key="5">
    <source>
        <dbReference type="ARBA" id="ARBA00022552"/>
    </source>
</evidence>
<dbReference type="NCBIfam" id="TIGR00563">
    <property type="entry name" value="rsmB"/>
    <property type="match status" value="1"/>
</dbReference>
<evidence type="ECO:0000313" key="16">
    <source>
        <dbReference type="Proteomes" id="UP000199512"/>
    </source>
</evidence>
<gene>
    <name evidence="15" type="ORF">SAMN05216454_102129</name>
</gene>
<dbReference type="Gene3D" id="3.40.50.150">
    <property type="entry name" value="Vaccinia Virus protein VP39"/>
    <property type="match status" value="1"/>
</dbReference>
<feature type="binding site" evidence="13">
    <location>
        <position position="334"/>
    </location>
    <ligand>
        <name>S-adenosyl-L-methionine</name>
        <dbReference type="ChEBI" id="CHEBI:59789"/>
    </ligand>
</feature>
<comment type="catalytic activity">
    <reaction evidence="12">
        <text>cytidine(967) in 16S rRNA + S-adenosyl-L-methionine = 5-methylcytidine(967) in 16S rRNA + S-adenosyl-L-homocysteine + H(+)</text>
        <dbReference type="Rhea" id="RHEA:42748"/>
        <dbReference type="Rhea" id="RHEA-COMP:10219"/>
        <dbReference type="Rhea" id="RHEA-COMP:10220"/>
        <dbReference type="ChEBI" id="CHEBI:15378"/>
        <dbReference type="ChEBI" id="CHEBI:57856"/>
        <dbReference type="ChEBI" id="CHEBI:59789"/>
        <dbReference type="ChEBI" id="CHEBI:74483"/>
        <dbReference type="ChEBI" id="CHEBI:82748"/>
        <dbReference type="EC" id="2.1.1.176"/>
    </reaction>
</comment>
<evidence type="ECO:0000256" key="9">
    <source>
        <dbReference type="ARBA" id="ARBA00022884"/>
    </source>
</evidence>
<evidence type="ECO:0000256" key="6">
    <source>
        <dbReference type="ARBA" id="ARBA00022603"/>
    </source>
</evidence>
<dbReference type="InterPro" id="IPR054728">
    <property type="entry name" value="RsmB-like_ferredoxin"/>
</dbReference>
<dbReference type="InterPro" id="IPR023267">
    <property type="entry name" value="RCMT"/>
</dbReference>
<sequence length="447" mass="51160">MSARKIAYEILMDIEVNNNYSNISLNSHLSKAKVDNRDKGLITELVYGVIEKKRYIDYIINKVSKIKVRKMENSVKIAIRLGVYQIVFLDRIADYAAINESVDIIKKIDKRASGFVNAILRNVLRKKDDICKINDNTTENIAIKYSYEKWIVDRLIGEHGLARAKSILESLSERPKLYLRINRSKMDGFDDIDEFAEFIIDQLEKEGIKAKRSEFLEEAIQADNFKNIEANKLFKMGYISVQDISSMLVSKALNPKGNSKVLDLCAAPGGKTTHIAELMNNTGLVLSQDIYDHKIKMIKWYANRLGLNNIKVEKADALSLCEEYKGKFDYVLSDVPCSGMGIVRRKPEIKYKTEEEVNKLPDIQLSILRNAAEYVKEGGVLVYSTCTIFKEENMGIIYRFLSENQDFSLDSIENLNLDSSTLDSGYINIYPDEFEMDGFFICRLKKN</sequence>
<keyword evidence="7 13" id="KW-0808">Transferase</keyword>
<evidence type="ECO:0000313" key="15">
    <source>
        <dbReference type="EMBL" id="SEN31366.1"/>
    </source>
</evidence>
<dbReference type="GO" id="GO:0003723">
    <property type="term" value="F:RNA binding"/>
    <property type="evidence" value="ECO:0007669"/>
    <property type="project" value="UniProtKB-UniRule"/>
</dbReference>
<dbReference type="PANTHER" id="PTHR22807:SF53">
    <property type="entry name" value="RIBOSOMAL RNA SMALL SUBUNIT METHYLTRANSFERASE B-RELATED"/>
    <property type="match status" value="1"/>
</dbReference>
<dbReference type="PROSITE" id="PS51686">
    <property type="entry name" value="SAM_MT_RSMB_NOP"/>
    <property type="match status" value="1"/>
</dbReference>
<dbReference type="OrthoDB" id="9810297at2"/>
<comment type="function">
    <text evidence="1">Specifically methylates the cytosine at position 967 (m5C967) of 16S rRNA.</text>
</comment>
<reference evidence="15 16" key="1">
    <citation type="submission" date="2016-10" db="EMBL/GenBank/DDBJ databases">
        <authorList>
            <person name="de Groot N.N."/>
        </authorList>
    </citation>
    <scope>NUCLEOTIDE SEQUENCE [LARGE SCALE GENOMIC DNA]</scope>
    <source>
        <strain evidence="15 16">Calf135</strain>
    </source>
</reference>
<dbReference type="EC" id="2.1.1.176" evidence="3"/>
<dbReference type="PANTHER" id="PTHR22807">
    <property type="entry name" value="NOP2 YEAST -RELATED NOL1/NOP2/FMU SUN DOMAIN-CONTAINING"/>
    <property type="match status" value="1"/>
</dbReference>
<keyword evidence="4" id="KW-0963">Cytoplasm</keyword>
<feature type="binding site" evidence="13">
    <location>
        <position position="289"/>
    </location>
    <ligand>
        <name>S-adenosyl-L-methionine</name>
        <dbReference type="ChEBI" id="CHEBI:59789"/>
    </ligand>
</feature>
<dbReference type="Proteomes" id="UP000199512">
    <property type="component" value="Unassembled WGS sequence"/>
</dbReference>
<feature type="domain" description="SAM-dependent MTase RsmB/NOP-type" evidence="14">
    <location>
        <begin position="167"/>
        <end position="447"/>
    </location>
</feature>
<evidence type="ECO:0000256" key="8">
    <source>
        <dbReference type="ARBA" id="ARBA00022691"/>
    </source>
</evidence>
<dbReference type="InterPro" id="IPR029063">
    <property type="entry name" value="SAM-dependent_MTases_sf"/>
</dbReference>
<comment type="similarity">
    <text evidence="13">Belongs to the class I-like SAM-binding methyltransferase superfamily. RsmB/NOP family.</text>
</comment>
<evidence type="ECO:0000256" key="4">
    <source>
        <dbReference type="ARBA" id="ARBA00022490"/>
    </source>
</evidence>
<evidence type="ECO:0000256" key="12">
    <source>
        <dbReference type="ARBA" id="ARBA00047283"/>
    </source>
</evidence>
<proteinExistence type="inferred from homology"/>
<dbReference type="Pfam" id="PF01029">
    <property type="entry name" value="NusB"/>
    <property type="match status" value="1"/>
</dbReference>
<keyword evidence="16" id="KW-1185">Reference proteome</keyword>
<dbReference type="AlphaFoldDB" id="A0A1H8FI92"/>
<dbReference type="FunFam" id="3.40.50.150:FF:000022">
    <property type="entry name" value="Ribosomal RNA small subunit methyltransferase B"/>
    <property type="match status" value="1"/>
</dbReference>
<name>A0A1H8FI92_9FIRM</name>
<dbReference type="RefSeq" id="WP_091974088.1">
    <property type="nucleotide sequence ID" value="NZ_CAUWDX010000008.1"/>
</dbReference>
<evidence type="ECO:0000256" key="10">
    <source>
        <dbReference type="ARBA" id="ARBA00030399"/>
    </source>
</evidence>
<feature type="binding site" evidence="13">
    <location>
        <position position="316"/>
    </location>
    <ligand>
        <name>S-adenosyl-L-methionine</name>
        <dbReference type="ChEBI" id="CHEBI:59789"/>
    </ligand>
</feature>
<dbReference type="GO" id="GO:0006355">
    <property type="term" value="P:regulation of DNA-templated transcription"/>
    <property type="evidence" value="ECO:0007669"/>
    <property type="project" value="InterPro"/>
</dbReference>